<evidence type="ECO:0000256" key="2">
    <source>
        <dbReference type="ARBA" id="ARBA00010226"/>
    </source>
</evidence>
<comment type="similarity">
    <text evidence="2">Belongs to the WD repeat PWP2 family.</text>
</comment>
<evidence type="ECO:0000256" key="7">
    <source>
        <dbReference type="SAM" id="MobiDB-lite"/>
    </source>
</evidence>
<evidence type="ECO:0000256" key="5">
    <source>
        <dbReference type="ARBA" id="ARBA00023242"/>
    </source>
</evidence>
<dbReference type="FunCoup" id="E0VBH8">
    <property type="interactions" value="932"/>
</dbReference>
<dbReference type="PROSITE" id="PS50294">
    <property type="entry name" value="WD_REPEATS_REGION"/>
    <property type="match status" value="3"/>
</dbReference>
<dbReference type="KEGG" id="phu:Phum_PHUM061110"/>
<evidence type="ECO:0000256" key="1">
    <source>
        <dbReference type="ARBA" id="ARBA00004604"/>
    </source>
</evidence>
<dbReference type="Gene3D" id="2.130.10.10">
    <property type="entry name" value="YVTN repeat-like/Quinoprotein amine dehydrogenase"/>
    <property type="match status" value="4"/>
</dbReference>
<dbReference type="STRING" id="121224.E0VBH8"/>
<dbReference type="InterPro" id="IPR001680">
    <property type="entry name" value="WD40_rpt"/>
</dbReference>
<keyword evidence="11" id="KW-1185">Reference proteome</keyword>
<feature type="repeat" description="WD" evidence="6">
    <location>
        <begin position="435"/>
        <end position="476"/>
    </location>
</feature>
<sequence length="933" mass="104871">MKFSYKFSNLLGTVYRKGNVTFSPDGNSVFSPVGNRITVYDLKNNKTQTLSFNSKYNYESFDISPNGLLLAAVNERGEAHIISLMSKTKIFQYRFKRNVPCIKFSPNGNYLAVLKGNSAFVFKVPGSFSGEYKGFEMIKVFHSAHDLTTCLDWSSDSKILAVGSADMIVRLYAVEADLNFNQCSLGSHKHTIIACFFENNSLDVSTLSSDGTLCVWDCNTDLEDLQYNSTRPKKSKISNGEKDSDDELYENRLEKDPEDLDKNLVDKGDKNYNNEDEDDDDDEDEEHRKNKIFYKRLSRVNLCSTLRKDDPNVKLTSAAYHKSTHLLVTGYSTGCFFLHELPSVTMIHSLSICDYEINAISLNNSGDWIALASSNLGNLLVWEWQSETYVMKQQGHTNNMTCLSYSPDGMYLATGGIDGKVKLWNTNSGFCFVTFTEHSNNVTDVQFSPNRNFVVSTSLDGTVRAFDLNRYRNFKTFTSPTPVQFCCVAVDSNSEFIAAGGQDVFEIYLWSLKIGRLCEILTGHEGPVSRIAFSPVLGSTCFASVSWDKTLRLWNAVDINQENESFSIGGDGLAVAFRPDGNEVAVASLDGQIYFFDIKNKLQSHSIEGRNDLGSGVTDTDVISAKKNLSSKGFTTLSYTADGSCILAGGHSKNVCMYNVKNSILLKKFEITENRSLDNMDDFINRRKMTEYGNIALIERRENSQVQIRLPGVRQGDMASRAFKPEIRVFYLEFSPTGQSWAAATTEGLIMYQLDLALVFDPLELKLSITPDTVQKTLQEGDYSKALMMAVKLGETHLVQNVLESVPYSDIELCVASISQVYVIRCMKFIVSLLENSKHLEFYLCWIKNILTIHGSAIKGVDFIPVLLSLQKNLTRNFDDIGKLCDHNKYTIGFLLKIGKLKIKSRNLSEDNKENEDVLMERVILHCQYVLIE</sequence>
<feature type="compositionally biased region" description="Acidic residues" evidence="7">
    <location>
        <begin position="274"/>
        <end position="285"/>
    </location>
</feature>
<feature type="repeat" description="WD" evidence="6">
    <location>
        <begin position="393"/>
        <end position="434"/>
    </location>
</feature>
<dbReference type="VEuPathDB" id="VectorBase:PHUM061110"/>
<dbReference type="InterPro" id="IPR007148">
    <property type="entry name" value="SSU_processome_Utp12"/>
</dbReference>
<proteinExistence type="inferred from homology"/>
<dbReference type="PANTHER" id="PTHR19858:SF0">
    <property type="entry name" value="PERIODIC TRYPTOPHAN PROTEIN 2 HOMOLOG"/>
    <property type="match status" value="1"/>
</dbReference>
<dbReference type="eggNOG" id="KOG0291">
    <property type="taxonomic scope" value="Eukaryota"/>
</dbReference>
<evidence type="ECO:0000256" key="6">
    <source>
        <dbReference type="PROSITE-ProRule" id="PRU00221"/>
    </source>
</evidence>
<dbReference type="Proteomes" id="UP000009046">
    <property type="component" value="Unassembled WGS sequence"/>
</dbReference>
<dbReference type="Pfam" id="PF00400">
    <property type="entry name" value="WD40"/>
    <property type="match status" value="4"/>
</dbReference>
<name>E0VBH8_PEDHC</name>
<dbReference type="InParanoid" id="E0VBH8"/>
<dbReference type="PANTHER" id="PTHR19858">
    <property type="entry name" value="WD40 REPEAT PROTEIN"/>
    <property type="match status" value="1"/>
</dbReference>
<dbReference type="GeneID" id="8231000"/>
<dbReference type="HOGENOM" id="CLU_010458_0_0_1"/>
<dbReference type="GO" id="GO:0034388">
    <property type="term" value="C:Pwp2p-containing subcomplex of 90S preribosome"/>
    <property type="evidence" value="ECO:0007669"/>
    <property type="project" value="TreeGrafter"/>
</dbReference>
<accession>E0VBH8</accession>
<dbReference type="EnsemblMetazoa" id="PHUM061110-RA">
    <property type="protein sequence ID" value="PHUM061110-PA"/>
    <property type="gene ID" value="PHUM061110"/>
</dbReference>
<dbReference type="SUPFAM" id="SSF50998">
    <property type="entry name" value="Quinoprotein alcohol dehydrogenase-like"/>
    <property type="match status" value="1"/>
</dbReference>
<dbReference type="GO" id="GO:0000028">
    <property type="term" value="P:ribosomal small subunit assembly"/>
    <property type="evidence" value="ECO:0007669"/>
    <property type="project" value="TreeGrafter"/>
</dbReference>
<dbReference type="Pfam" id="PF04003">
    <property type="entry name" value="Utp12"/>
    <property type="match status" value="1"/>
</dbReference>
<feature type="region of interest" description="Disordered" evidence="7">
    <location>
        <begin position="252"/>
        <end position="286"/>
    </location>
</feature>
<evidence type="ECO:0000313" key="10">
    <source>
        <dbReference type="EnsemblMetazoa" id="PHUM061110-PA"/>
    </source>
</evidence>
<feature type="repeat" description="WD" evidence="6">
    <location>
        <begin position="185"/>
        <end position="217"/>
    </location>
</feature>
<dbReference type="SMART" id="SM00320">
    <property type="entry name" value="WD40"/>
    <property type="match status" value="11"/>
</dbReference>
<dbReference type="InterPro" id="IPR015943">
    <property type="entry name" value="WD40/YVTN_repeat-like_dom_sf"/>
</dbReference>
<dbReference type="InterPro" id="IPR011047">
    <property type="entry name" value="Quinoprotein_ADH-like_sf"/>
</dbReference>
<feature type="compositionally biased region" description="Basic and acidic residues" evidence="7">
    <location>
        <begin position="252"/>
        <end position="273"/>
    </location>
</feature>
<keyword evidence="5" id="KW-0539">Nucleus</keyword>
<evidence type="ECO:0000313" key="9">
    <source>
        <dbReference type="EMBL" id="EEB10734.1"/>
    </source>
</evidence>
<dbReference type="EMBL" id="DS235030">
    <property type="protein sequence ID" value="EEB10734.1"/>
    <property type="molecule type" value="Genomic_DNA"/>
</dbReference>
<comment type="subcellular location">
    <subcellularLocation>
        <location evidence="1">Nucleus</location>
        <location evidence="1">Nucleolus</location>
    </subcellularLocation>
</comment>
<dbReference type="EMBL" id="AAZO01000716">
    <property type="status" value="NOT_ANNOTATED_CDS"/>
    <property type="molecule type" value="Genomic_DNA"/>
</dbReference>
<organism>
    <name type="scientific">Pediculus humanus subsp. corporis</name>
    <name type="common">Body louse</name>
    <dbReference type="NCBI Taxonomy" id="121224"/>
    <lineage>
        <taxon>Eukaryota</taxon>
        <taxon>Metazoa</taxon>
        <taxon>Ecdysozoa</taxon>
        <taxon>Arthropoda</taxon>
        <taxon>Hexapoda</taxon>
        <taxon>Insecta</taxon>
        <taxon>Pterygota</taxon>
        <taxon>Neoptera</taxon>
        <taxon>Paraneoptera</taxon>
        <taxon>Psocodea</taxon>
        <taxon>Troctomorpha</taxon>
        <taxon>Phthiraptera</taxon>
        <taxon>Anoplura</taxon>
        <taxon>Pediculidae</taxon>
        <taxon>Pediculus</taxon>
    </lineage>
</organism>
<gene>
    <name evidence="10" type="primary">8231000</name>
    <name evidence="9" type="ORF">Phum_PHUM061110</name>
</gene>
<evidence type="ECO:0000256" key="4">
    <source>
        <dbReference type="ARBA" id="ARBA00022737"/>
    </source>
</evidence>
<dbReference type="InterPro" id="IPR027145">
    <property type="entry name" value="PWP2"/>
</dbReference>
<feature type="domain" description="Small-subunit processome Utp12" evidence="8">
    <location>
        <begin position="795"/>
        <end position="896"/>
    </location>
</feature>
<protein>
    <submittedName>
        <fullName evidence="9 10">WD-repeat protein, putative</fullName>
    </submittedName>
</protein>
<dbReference type="CDD" id="cd00200">
    <property type="entry name" value="WD40"/>
    <property type="match status" value="1"/>
</dbReference>
<dbReference type="GO" id="GO:0000462">
    <property type="term" value="P:maturation of SSU-rRNA from tricistronic rRNA transcript (SSU-rRNA, 5.8S rRNA, LSU-rRNA)"/>
    <property type="evidence" value="ECO:0007669"/>
    <property type="project" value="TreeGrafter"/>
</dbReference>
<dbReference type="OMA" id="VYEWQSE"/>
<feature type="repeat" description="WD" evidence="6">
    <location>
        <begin position="521"/>
        <end position="555"/>
    </location>
</feature>
<dbReference type="OrthoDB" id="3142434at2759"/>
<reference evidence="10" key="3">
    <citation type="submission" date="2020-05" db="UniProtKB">
        <authorList>
            <consortium name="EnsemblMetazoa"/>
        </authorList>
    </citation>
    <scope>IDENTIFICATION</scope>
    <source>
        <strain evidence="10">USDA</strain>
    </source>
</reference>
<dbReference type="CTD" id="8231000"/>
<dbReference type="PROSITE" id="PS50082">
    <property type="entry name" value="WD_REPEATS_2"/>
    <property type="match status" value="4"/>
</dbReference>
<dbReference type="AlphaFoldDB" id="E0VBH8"/>
<dbReference type="InterPro" id="IPR019775">
    <property type="entry name" value="WD40_repeat_CS"/>
</dbReference>
<evidence type="ECO:0000313" key="11">
    <source>
        <dbReference type="Proteomes" id="UP000009046"/>
    </source>
</evidence>
<dbReference type="SUPFAM" id="SSF82171">
    <property type="entry name" value="DPP6 N-terminal domain-like"/>
    <property type="match status" value="1"/>
</dbReference>
<keyword evidence="4" id="KW-0677">Repeat</keyword>
<dbReference type="GO" id="GO:0032040">
    <property type="term" value="C:small-subunit processome"/>
    <property type="evidence" value="ECO:0007669"/>
    <property type="project" value="TreeGrafter"/>
</dbReference>
<reference evidence="9" key="1">
    <citation type="submission" date="2007-04" db="EMBL/GenBank/DDBJ databases">
        <title>Annotation of Pediculus humanus corporis strain USDA.</title>
        <authorList>
            <person name="Kirkness E."/>
            <person name="Hannick L."/>
            <person name="Hass B."/>
            <person name="Bruggner R."/>
            <person name="Lawson D."/>
            <person name="Bidwell S."/>
            <person name="Joardar V."/>
            <person name="Caler E."/>
            <person name="Walenz B."/>
            <person name="Inman J."/>
            <person name="Schobel S."/>
            <person name="Galinsky K."/>
            <person name="Amedeo P."/>
            <person name="Strausberg R."/>
        </authorList>
    </citation>
    <scope>NUCLEOTIDE SEQUENCE</scope>
    <source>
        <strain evidence="9">USDA</strain>
    </source>
</reference>
<evidence type="ECO:0000256" key="3">
    <source>
        <dbReference type="ARBA" id="ARBA00022574"/>
    </source>
</evidence>
<keyword evidence="3 6" id="KW-0853">WD repeat</keyword>
<reference evidence="9" key="2">
    <citation type="submission" date="2007-04" db="EMBL/GenBank/DDBJ databases">
        <title>The genome of the human body louse.</title>
        <authorList>
            <consortium name="The Human Body Louse Genome Consortium"/>
            <person name="Kirkness E."/>
            <person name="Walenz B."/>
            <person name="Hass B."/>
            <person name="Bruggner R."/>
            <person name="Strausberg R."/>
        </authorList>
    </citation>
    <scope>NUCLEOTIDE SEQUENCE</scope>
    <source>
        <strain evidence="9">USDA</strain>
    </source>
</reference>
<evidence type="ECO:0000259" key="8">
    <source>
        <dbReference type="Pfam" id="PF04003"/>
    </source>
</evidence>
<dbReference type="PROSITE" id="PS00678">
    <property type="entry name" value="WD_REPEATS_1"/>
    <property type="match status" value="1"/>
</dbReference>
<dbReference type="RefSeq" id="XP_002423472.1">
    <property type="nucleotide sequence ID" value="XM_002423427.1"/>
</dbReference>